<keyword evidence="12" id="KW-0233">DNA recombination</keyword>
<dbReference type="GO" id="GO:0043138">
    <property type="term" value="F:3'-5' DNA helicase activity"/>
    <property type="evidence" value="ECO:0007669"/>
    <property type="project" value="UniProtKB-EC"/>
</dbReference>
<evidence type="ECO:0000256" key="2">
    <source>
        <dbReference type="ARBA" id="ARBA00001947"/>
    </source>
</evidence>
<evidence type="ECO:0000256" key="9">
    <source>
        <dbReference type="ARBA" id="ARBA00022833"/>
    </source>
</evidence>
<comment type="cofactor">
    <cofactor evidence="2">
        <name>Zn(2+)</name>
        <dbReference type="ChEBI" id="CHEBI:29105"/>
    </cofactor>
</comment>
<dbReference type="SUPFAM" id="SSF52540">
    <property type="entry name" value="P-loop containing nucleoside triphosphate hydrolases"/>
    <property type="match status" value="1"/>
</dbReference>
<dbReference type="InterPro" id="IPR032284">
    <property type="entry name" value="RecQ_Zn-bd"/>
</dbReference>
<keyword evidence="7 21" id="KW-0378">Hydrolase</keyword>
<dbReference type="InterPro" id="IPR006293">
    <property type="entry name" value="DNA_helicase_ATP-dep_RecQ_bac"/>
</dbReference>
<comment type="cofactor">
    <cofactor evidence="1">
        <name>Mg(2+)</name>
        <dbReference type="ChEBI" id="CHEBI:18420"/>
    </cofactor>
</comment>
<dbReference type="PANTHER" id="PTHR13710">
    <property type="entry name" value="DNA HELICASE RECQ FAMILY MEMBER"/>
    <property type="match status" value="1"/>
</dbReference>
<keyword evidence="6" id="KW-0227">DNA damage</keyword>
<accession>A0AA41YR47</accession>
<dbReference type="InterPro" id="IPR010997">
    <property type="entry name" value="HRDC-like_sf"/>
</dbReference>
<dbReference type="GO" id="GO:0006260">
    <property type="term" value="P:DNA replication"/>
    <property type="evidence" value="ECO:0007669"/>
    <property type="project" value="InterPro"/>
</dbReference>
<feature type="domain" description="Helicase C-terminal" evidence="20">
    <location>
        <begin position="224"/>
        <end position="377"/>
    </location>
</feature>
<evidence type="ECO:0000313" key="22">
    <source>
        <dbReference type="Proteomes" id="UP001165679"/>
    </source>
</evidence>
<evidence type="ECO:0000256" key="12">
    <source>
        <dbReference type="ARBA" id="ARBA00023172"/>
    </source>
</evidence>
<evidence type="ECO:0000256" key="15">
    <source>
        <dbReference type="ARBA" id="ARBA00034617"/>
    </source>
</evidence>
<dbReference type="FunFam" id="3.40.50.300:FF:001389">
    <property type="entry name" value="ATP-dependent DNA helicase RecQ"/>
    <property type="match status" value="1"/>
</dbReference>
<dbReference type="Gene3D" id="1.10.150.80">
    <property type="entry name" value="HRDC domain"/>
    <property type="match status" value="1"/>
</dbReference>
<sequence length="616" mass="66323">MTMAEAMAIAGEAPRAVLRRVFGFPAFRGLQEEVVEHVVAGGDALVLMPTGGGKSVCYQVPALCRPGTAIVISPLIALMDDQVAALRQLGVAAGALHSDLDPEEQRRIGRELDAGHLDLVYVSPERLLSHGTMERLQRREISLLAIDEAHCVSQWGHEFRPEYRELACLPQRFPGVPRVALTATADPRTRADILHALDMGDARMFAASFHRPNLNIAAEPKAGETAQLLALLKRHAGDAGIVYCGSRNKTERIAAWLGGKGVSAVAFHAGLPAEEKRAAAARFRSGEPVVVVATIAFGMGIDRPDVRFVVHLDMPDSPEAYYQQIGRAGRDGDASETLLLYGGEDIARARYFLQSSAAPEAQKRAMRGRLEAMISLTETVECRTRALLACFGEELAGPCGHCDNCVAPVGTFDGSTEAQKVLSAVYRTGQRFGAMHVISVLMGKATDAILQRSHDTLPTFGVGADRSQGFWRGVIRQLIAKGALNVETGEFATLSLIMDRARPILRGEEKVMLRADAPVEKDRRRGSPDRNGRVKPAAAEGLSAEAGSLFDALRLWRSSEAKAQGVPPYVIFHDATLREIAAVRPATLDELGLVKGVGASKLARYGAGVLEVLRQG</sequence>
<comment type="catalytic activity">
    <reaction evidence="15">
        <text>Couples ATP hydrolysis with the unwinding of duplex DNA by translocating in the 3'-5' direction.</text>
        <dbReference type="EC" id="5.6.2.4"/>
    </reaction>
</comment>
<dbReference type="PROSITE" id="PS50967">
    <property type="entry name" value="HRDC"/>
    <property type="match status" value="1"/>
</dbReference>
<dbReference type="NCBIfam" id="TIGR00614">
    <property type="entry name" value="recQ_fam"/>
    <property type="match status" value="1"/>
</dbReference>
<name>A0AA41YR47_9PROT</name>
<evidence type="ECO:0000256" key="7">
    <source>
        <dbReference type="ARBA" id="ARBA00022801"/>
    </source>
</evidence>
<dbReference type="RefSeq" id="WP_264712603.1">
    <property type="nucleotide sequence ID" value="NZ_JAPDNT010000002.1"/>
</dbReference>
<keyword evidence="8 21" id="KW-0347">Helicase</keyword>
<dbReference type="GO" id="GO:0009378">
    <property type="term" value="F:four-way junction helicase activity"/>
    <property type="evidence" value="ECO:0007669"/>
    <property type="project" value="TreeGrafter"/>
</dbReference>
<evidence type="ECO:0000256" key="13">
    <source>
        <dbReference type="ARBA" id="ARBA00023204"/>
    </source>
</evidence>
<evidence type="ECO:0000256" key="16">
    <source>
        <dbReference type="NCBIfam" id="TIGR01389"/>
    </source>
</evidence>
<dbReference type="SUPFAM" id="SSF47819">
    <property type="entry name" value="HRDC-like"/>
    <property type="match status" value="1"/>
</dbReference>
<comment type="similarity">
    <text evidence="3">Belongs to the helicase family. RecQ subfamily.</text>
</comment>
<feature type="domain" description="HRDC" evidence="18">
    <location>
        <begin position="543"/>
        <end position="616"/>
    </location>
</feature>
<evidence type="ECO:0000256" key="11">
    <source>
        <dbReference type="ARBA" id="ARBA00023125"/>
    </source>
</evidence>
<evidence type="ECO:0000256" key="17">
    <source>
        <dbReference type="SAM" id="MobiDB-lite"/>
    </source>
</evidence>
<dbReference type="GO" id="GO:0003677">
    <property type="term" value="F:DNA binding"/>
    <property type="evidence" value="ECO:0007669"/>
    <property type="project" value="UniProtKB-KW"/>
</dbReference>
<reference evidence="21" key="2">
    <citation type="submission" date="2022-10" db="EMBL/GenBank/DDBJ databases">
        <authorList>
            <person name="Trinh H.N."/>
        </authorList>
    </citation>
    <scope>NUCLEOTIDE SEQUENCE</scope>
    <source>
        <strain evidence="21">RN2-1</strain>
    </source>
</reference>
<dbReference type="InterPro" id="IPR001650">
    <property type="entry name" value="Helicase_C-like"/>
</dbReference>
<keyword evidence="14" id="KW-0413">Isomerase</keyword>
<dbReference type="SMART" id="SM00490">
    <property type="entry name" value="HELICc"/>
    <property type="match status" value="1"/>
</dbReference>
<dbReference type="GO" id="GO:0046872">
    <property type="term" value="F:metal ion binding"/>
    <property type="evidence" value="ECO:0007669"/>
    <property type="project" value="UniProtKB-KW"/>
</dbReference>
<keyword evidence="11" id="KW-0238">DNA-binding</keyword>
<evidence type="ECO:0000256" key="1">
    <source>
        <dbReference type="ARBA" id="ARBA00001946"/>
    </source>
</evidence>
<dbReference type="PANTHER" id="PTHR13710:SF105">
    <property type="entry name" value="ATP-DEPENDENT DNA HELICASE Q1"/>
    <property type="match status" value="1"/>
</dbReference>
<dbReference type="SMART" id="SM00341">
    <property type="entry name" value="HRDC"/>
    <property type="match status" value="1"/>
</dbReference>
<evidence type="ECO:0000313" key="21">
    <source>
        <dbReference type="EMBL" id="MCW3473982.1"/>
    </source>
</evidence>
<dbReference type="InterPro" id="IPR011545">
    <property type="entry name" value="DEAD/DEAH_box_helicase_dom"/>
</dbReference>
<dbReference type="InterPro" id="IPR018982">
    <property type="entry name" value="RQC_domain"/>
</dbReference>
<evidence type="ECO:0000256" key="4">
    <source>
        <dbReference type="ARBA" id="ARBA00022723"/>
    </source>
</evidence>
<dbReference type="Gene3D" id="1.10.10.10">
    <property type="entry name" value="Winged helix-like DNA-binding domain superfamily/Winged helix DNA-binding domain"/>
    <property type="match status" value="1"/>
</dbReference>
<keyword evidence="13" id="KW-0234">DNA repair</keyword>
<dbReference type="InterPro" id="IPR002121">
    <property type="entry name" value="HRDC_dom"/>
</dbReference>
<dbReference type="InterPro" id="IPR014001">
    <property type="entry name" value="Helicase_ATP-bd"/>
</dbReference>
<evidence type="ECO:0000256" key="14">
    <source>
        <dbReference type="ARBA" id="ARBA00023235"/>
    </source>
</evidence>
<keyword evidence="10" id="KW-0067">ATP-binding</keyword>
<dbReference type="Pfam" id="PF00270">
    <property type="entry name" value="DEAD"/>
    <property type="match status" value="1"/>
</dbReference>
<dbReference type="AlphaFoldDB" id="A0AA41YR47"/>
<evidence type="ECO:0000256" key="3">
    <source>
        <dbReference type="ARBA" id="ARBA00005446"/>
    </source>
</evidence>
<dbReference type="GO" id="GO:0005737">
    <property type="term" value="C:cytoplasm"/>
    <property type="evidence" value="ECO:0007669"/>
    <property type="project" value="TreeGrafter"/>
</dbReference>
<dbReference type="EC" id="5.6.2.4" evidence="16"/>
<evidence type="ECO:0000259" key="18">
    <source>
        <dbReference type="PROSITE" id="PS50967"/>
    </source>
</evidence>
<dbReference type="GO" id="GO:0030894">
    <property type="term" value="C:replisome"/>
    <property type="evidence" value="ECO:0007669"/>
    <property type="project" value="TreeGrafter"/>
</dbReference>
<dbReference type="InterPro" id="IPR036388">
    <property type="entry name" value="WH-like_DNA-bd_sf"/>
</dbReference>
<dbReference type="InterPro" id="IPR036390">
    <property type="entry name" value="WH_DNA-bd_sf"/>
</dbReference>
<dbReference type="PROSITE" id="PS51194">
    <property type="entry name" value="HELICASE_CTER"/>
    <property type="match status" value="1"/>
</dbReference>
<feature type="region of interest" description="Disordered" evidence="17">
    <location>
        <begin position="516"/>
        <end position="538"/>
    </location>
</feature>
<dbReference type="Pfam" id="PF00570">
    <property type="entry name" value="HRDC"/>
    <property type="match status" value="1"/>
</dbReference>
<dbReference type="NCBIfam" id="TIGR01389">
    <property type="entry name" value="recQ"/>
    <property type="match status" value="1"/>
</dbReference>
<dbReference type="SMART" id="SM00956">
    <property type="entry name" value="RQC"/>
    <property type="match status" value="1"/>
</dbReference>
<dbReference type="Proteomes" id="UP001165679">
    <property type="component" value="Unassembled WGS sequence"/>
</dbReference>
<keyword evidence="22" id="KW-1185">Reference proteome</keyword>
<dbReference type="SMART" id="SM00487">
    <property type="entry name" value="DEXDc"/>
    <property type="match status" value="1"/>
</dbReference>
<keyword evidence="9" id="KW-0862">Zinc</keyword>
<keyword evidence="4" id="KW-0479">Metal-binding</keyword>
<dbReference type="GO" id="GO:0005524">
    <property type="term" value="F:ATP binding"/>
    <property type="evidence" value="ECO:0007669"/>
    <property type="project" value="UniProtKB-KW"/>
</dbReference>
<dbReference type="SUPFAM" id="SSF46785">
    <property type="entry name" value="Winged helix' DNA-binding domain"/>
    <property type="match status" value="1"/>
</dbReference>
<proteinExistence type="inferred from homology"/>
<dbReference type="GO" id="GO:0009432">
    <property type="term" value="P:SOS response"/>
    <property type="evidence" value="ECO:0007669"/>
    <property type="project" value="UniProtKB-UniRule"/>
</dbReference>
<evidence type="ECO:0000256" key="10">
    <source>
        <dbReference type="ARBA" id="ARBA00022840"/>
    </source>
</evidence>
<dbReference type="Gene3D" id="3.40.50.300">
    <property type="entry name" value="P-loop containing nucleotide triphosphate hydrolases"/>
    <property type="match status" value="2"/>
</dbReference>
<evidence type="ECO:0000259" key="20">
    <source>
        <dbReference type="PROSITE" id="PS51194"/>
    </source>
</evidence>
<keyword evidence="5" id="KW-0547">Nucleotide-binding</keyword>
<dbReference type="InterPro" id="IPR027417">
    <property type="entry name" value="P-loop_NTPase"/>
</dbReference>
<dbReference type="PROSITE" id="PS51192">
    <property type="entry name" value="HELICASE_ATP_BIND_1"/>
    <property type="match status" value="1"/>
</dbReference>
<dbReference type="GO" id="GO:0016787">
    <property type="term" value="F:hydrolase activity"/>
    <property type="evidence" value="ECO:0007669"/>
    <property type="project" value="UniProtKB-KW"/>
</dbReference>
<evidence type="ECO:0000256" key="5">
    <source>
        <dbReference type="ARBA" id="ARBA00022741"/>
    </source>
</evidence>
<dbReference type="GO" id="GO:0006281">
    <property type="term" value="P:DNA repair"/>
    <property type="evidence" value="ECO:0007669"/>
    <property type="project" value="UniProtKB-KW"/>
</dbReference>
<evidence type="ECO:0000256" key="6">
    <source>
        <dbReference type="ARBA" id="ARBA00022763"/>
    </source>
</evidence>
<dbReference type="InterPro" id="IPR004589">
    <property type="entry name" value="DNA_helicase_ATP-dep_RecQ"/>
</dbReference>
<evidence type="ECO:0000259" key="19">
    <source>
        <dbReference type="PROSITE" id="PS51192"/>
    </source>
</evidence>
<gene>
    <name evidence="21" type="primary">recQ</name>
    <name evidence="21" type="ORF">OL599_05275</name>
</gene>
<dbReference type="GO" id="GO:0043590">
    <property type="term" value="C:bacterial nucleoid"/>
    <property type="evidence" value="ECO:0007669"/>
    <property type="project" value="TreeGrafter"/>
</dbReference>
<evidence type="ECO:0000256" key="8">
    <source>
        <dbReference type="ARBA" id="ARBA00022806"/>
    </source>
</evidence>
<dbReference type="EMBL" id="JAPDNT010000002">
    <property type="protein sequence ID" value="MCW3473982.1"/>
    <property type="molecule type" value="Genomic_DNA"/>
</dbReference>
<comment type="caution">
    <text evidence="21">The sequence shown here is derived from an EMBL/GenBank/DDBJ whole genome shotgun (WGS) entry which is preliminary data.</text>
</comment>
<dbReference type="Pfam" id="PF16124">
    <property type="entry name" value="RecQ_Zn_bind"/>
    <property type="match status" value="1"/>
</dbReference>
<dbReference type="CDD" id="cd17920">
    <property type="entry name" value="DEXHc_RecQ"/>
    <property type="match status" value="1"/>
</dbReference>
<organism evidence="21 22">
    <name type="scientific">Limobrevibacterium gyesilva</name>
    <dbReference type="NCBI Taxonomy" id="2991712"/>
    <lineage>
        <taxon>Bacteria</taxon>
        <taxon>Pseudomonadati</taxon>
        <taxon>Pseudomonadota</taxon>
        <taxon>Alphaproteobacteria</taxon>
        <taxon>Acetobacterales</taxon>
        <taxon>Acetobacteraceae</taxon>
        <taxon>Limobrevibacterium</taxon>
    </lineage>
</organism>
<feature type="compositionally biased region" description="Basic and acidic residues" evidence="17">
    <location>
        <begin position="516"/>
        <end position="532"/>
    </location>
</feature>
<reference evidence="21" key="1">
    <citation type="submission" date="2022-09" db="EMBL/GenBank/DDBJ databases">
        <title>Rhodovastum sp. nov. RN2-1 isolated from soil in Seongnam, South Korea.</title>
        <authorList>
            <person name="Le N.T."/>
        </authorList>
    </citation>
    <scope>NUCLEOTIDE SEQUENCE</scope>
    <source>
        <strain evidence="21">RN2-1</strain>
    </source>
</reference>
<dbReference type="InterPro" id="IPR044876">
    <property type="entry name" value="HRDC_dom_sf"/>
</dbReference>
<dbReference type="Pfam" id="PF09382">
    <property type="entry name" value="RQC"/>
    <property type="match status" value="1"/>
</dbReference>
<protein>
    <recommendedName>
        <fullName evidence="16">DNA helicase RecQ</fullName>
        <ecNumber evidence="16">5.6.2.4</ecNumber>
    </recommendedName>
</protein>
<dbReference type="GO" id="GO:0006310">
    <property type="term" value="P:DNA recombination"/>
    <property type="evidence" value="ECO:0007669"/>
    <property type="project" value="UniProtKB-UniRule"/>
</dbReference>
<dbReference type="Pfam" id="PF00271">
    <property type="entry name" value="Helicase_C"/>
    <property type="match status" value="1"/>
</dbReference>
<feature type="domain" description="Helicase ATP-binding" evidence="19">
    <location>
        <begin position="35"/>
        <end position="203"/>
    </location>
</feature>